<sequence length="676" mass="74651">MGVLYGAAYYAEYHRDDRTGTDLDLMKEAGFTVIRVGESVWSTWEPREGEFDLEWLLPVLDGAHSRGIGVILGTPTYAVPPWLQQAYPEIAAARPDGSAIAWGGRQEVDYSHPAFRFHAERVIRAVAGRYAQHPAVIGYQVDNEPGLELFHNHGAFTRFVRRLQQQYGDTETLNREWGLTYWSHRITDFSQLWRPEGNTLPQYDLAWRRYQADLTTEFIDWQAQIVRSYAREGQFVTTCISYPRPAADDRTLAGVLDVTAGNPYYAMQDHLDATKDTAALTNWTTSGVAGLFRQADRLFSSRQERFLVTETNAQSIDGSWENRPAWPGQLRQATLALISRGASMIEYWHWHTLPYGTETYWGGVLPHSLKPGRVYREVAGIGAELARIGDQLDGFVPDADVTLLWSNPSRWALQFFPPLAVAGQPDPQSYERIFDAFHRGVIDAGAQARILHTEQARDLGPEELAARHPVLIAPALYVADDADLELLRDYAAAGGHLVIGVRTGYGDQEARARVEVAPARLDGPGGVHYDEYTNIDAPIPVTGGETLVLSEAAAATAWIDGLIPDGAQTLATYDHPQLGRFPAVVTHPHDAGRITTVGTVPNPALAASLVGWLVPTTIADQIVHNPDLPVTVSSGLLPDGRRAWFLFNWSGQETTVKTVTGESIALDAFGAHLMLG</sequence>
<comment type="similarity">
    <text evidence="2">Belongs to the glycosyl hydrolase 42 family.</text>
</comment>
<accession>A0ABP7AV46</accession>
<evidence type="ECO:0000313" key="10">
    <source>
        <dbReference type="EMBL" id="GAA3641319.1"/>
    </source>
</evidence>
<dbReference type="PANTHER" id="PTHR36447:SF2">
    <property type="entry name" value="BETA-GALACTOSIDASE YESZ"/>
    <property type="match status" value="1"/>
</dbReference>
<dbReference type="InterPro" id="IPR029062">
    <property type="entry name" value="Class_I_gatase-like"/>
</dbReference>
<evidence type="ECO:0000256" key="2">
    <source>
        <dbReference type="ARBA" id="ARBA00005940"/>
    </source>
</evidence>
<evidence type="ECO:0000259" key="8">
    <source>
        <dbReference type="Pfam" id="PF02449"/>
    </source>
</evidence>
<dbReference type="EMBL" id="BAAAZO010000014">
    <property type="protein sequence ID" value="GAA3641319.1"/>
    <property type="molecule type" value="Genomic_DNA"/>
</dbReference>
<evidence type="ECO:0000313" key="11">
    <source>
        <dbReference type="Proteomes" id="UP001501074"/>
    </source>
</evidence>
<dbReference type="Gene3D" id="3.20.20.80">
    <property type="entry name" value="Glycosidases"/>
    <property type="match status" value="1"/>
</dbReference>
<keyword evidence="7" id="KW-0326">Glycosidase</keyword>
<dbReference type="CDD" id="cd03143">
    <property type="entry name" value="A4_beta-galactosidase_middle_domain"/>
    <property type="match status" value="1"/>
</dbReference>
<reference evidence="11" key="1">
    <citation type="journal article" date="2019" name="Int. J. Syst. Evol. Microbiol.">
        <title>The Global Catalogue of Microorganisms (GCM) 10K type strain sequencing project: providing services to taxonomists for standard genome sequencing and annotation.</title>
        <authorList>
            <consortium name="The Broad Institute Genomics Platform"/>
            <consortium name="The Broad Institute Genome Sequencing Center for Infectious Disease"/>
            <person name="Wu L."/>
            <person name="Ma J."/>
        </authorList>
    </citation>
    <scope>NUCLEOTIDE SEQUENCE [LARGE SCALE GENOMIC DNA]</scope>
    <source>
        <strain evidence="11">JCM 16902</strain>
    </source>
</reference>
<dbReference type="InterPro" id="IPR017853">
    <property type="entry name" value="GH"/>
</dbReference>
<dbReference type="InterPro" id="IPR013529">
    <property type="entry name" value="Glyco_hydro_42_N"/>
</dbReference>
<evidence type="ECO:0000256" key="6">
    <source>
        <dbReference type="ARBA" id="ARBA00022833"/>
    </source>
</evidence>
<dbReference type="SUPFAM" id="SSF52317">
    <property type="entry name" value="Class I glutamine amidotransferase-like"/>
    <property type="match status" value="1"/>
</dbReference>
<dbReference type="SUPFAM" id="SSF51445">
    <property type="entry name" value="(Trans)glycosidases"/>
    <property type="match status" value="1"/>
</dbReference>
<evidence type="ECO:0000256" key="5">
    <source>
        <dbReference type="ARBA" id="ARBA00022801"/>
    </source>
</evidence>
<evidence type="ECO:0000256" key="4">
    <source>
        <dbReference type="ARBA" id="ARBA00022723"/>
    </source>
</evidence>
<dbReference type="RefSeq" id="WP_231488128.1">
    <property type="nucleotide sequence ID" value="NZ_BAAAZO010000014.1"/>
</dbReference>
<protein>
    <recommendedName>
        <fullName evidence="3">beta-galactosidase</fullName>
        <ecNumber evidence="3">3.2.1.23</ecNumber>
    </recommendedName>
</protein>
<keyword evidence="6" id="KW-0862">Zinc</keyword>
<keyword evidence="5" id="KW-0378">Hydrolase</keyword>
<name>A0ABP7AV46_9ACTN</name>
<feature type="domain" description="Glycoside hydrolase family 42 N-terminal" evidence="8">
    <location>
        <begin position="9"/>
        <end position="387"/>
    </location>
</feature>
<gene>
    <name evidence="10" type="ORF">GCM10022223_70670</name>
</gene>
<dbReference type="Pfam" id="PF02449">
    <property type="entry name" value="Glyco_hydro_42"/>
    <property type="match status" value="1"/>
</dbReference>
<comment type="caution">
    <text evidence="10">The sequence shown here is derived from an EMBL/GenBank/DDBJ whole genome shotgun (WGS) entry which is preliminary data.</text>
</comment>
<evidence type="ECO:0000259" key="9">
    <source>
        <dbReference type="Pfam" id="PF08532"/>
    </source>
</evidence>
<evidence type="ECO:0000256" key="1">
    <source>
        <dbReference type="ARBA" id="ARBA00001412"/>
    </source>
</evidence>
<feature type="domain" description="Beta-galactosidase trimerisation" evidence="9">
    <location>
        <begin position="399"/>
        <end position="611"/>
    </location>
</feature>
<dbReference type="Proteomes" id="UP001501074">
    <property type="component" value="Unassembled WGS sequence"/>
</dbReference>
<keyword evidence="4" id="KW-0479">Metal-binding</keyword>
<dbReference type="InterPro" id="IPR003476">
    <property type="entry name" value="Glyco_hydro_42"/>
</dbReference>
<comment type="catalytic activity">
    <reaction evidence="1">
        <text>Hydrolysis of terminal non-reducing beta-D-galactose residues in beta-D-galactosides.</text>
        <dbReference type="EC" id="3.2.1.23"/>
    </reaction>
</comment>
<organism evidence="10 11">
    <name type="scientific">Kineosporia mesophila</name>
    <dbReference type="NCBI Taxonomy" id="566012"/>
    <lineage>
        <taxon>Bacteria</taxon>
        <taxon>Bacillati</taxon>
        <taxon>Actinomycetota</taxon>
        <taxon>Actinomycetes</taxon>
        <taxon>Kineosporiales</taxon>
        <taxon>Kineosporiaceae</taxon>
        <taxon>Kineosporia</taxon>
    </lineage>
</organism>
<dbReference type="PANTHER" id="PTHR36447">
    <property type="entry name" value="BETA-GALACTOSIDASE GANA"/>
    <property type="match status" value="1"/>
</dbReference>
<dbReference type="Pfam" id="PF08532">
    <property type="entry name" value="Glyco_hydro_42M"/>
    <property type="match status" value="1"/>
</dbReference>
<dbReference type="InterPro" id="IPR013738">
    <property type="entry name" value="Beta_galactosidase_Trimer"/>
</dbReference>
<dbReference type="Gene3D" id="3.40.50.880">
    <property type="match status" value="1"/>
</dbReference>
<keyword evidence="11" id="KW-1185">Reference proteome</keyword>
<proteinExistence type="inferred from homology"/>
<evidence type="ECO:0000256" key="3">
    <source>
        <dbReference type="ARBA" id="ARBA00012756"/>
    </source>
</evidence>
<evidence type="ECO:0000256" key="7">
    <source>
        <dbReference type="ARBA" id="ARBA00023295"/>
    </source>
</evidence>
<dbReference type="EC" id="3.2.1.23" evidence="3"/>